<sequence length="65" mass="7070">MQQVQERRQRGEALQAMDQSMALVLVAGINELILYRLMDDAPLAELAPVASAIMLRATVSQGASE</sequence>
<evidence type="ECO:0000313" key="2">
    <source>
        <dbReference type="Proteomes" id="UP000596074"/>
    </source>
</evidence>
<gene>
    <name evidence="1" type="ORF">GJQ55_12975</name>
</gene>
<dbReference type="RefSeq" id="WP_228345405.1">
    <property type="nucleotide sequence ID" value="NZ_CP046056.1"/>
</dbReference>
<evidence type="ECO:0000313" key="1">
    <source>
        <dbReference type="EMBL" id="QQD25331.1"/>
    </source>
</evidence>
<protein>
    <submittedName>
        <fullName evidence="1">Uncharacterized protein</fullName>
    </submittedName>
</protein>
<name>A0A9X7V206_9GAMM</name>
<keyword evidence="2" id="KW-1185">Reference proteome</keyword>
<proteinExistence type="predicted"/>
<dbReference type="AlphaFoldDB" id="A0A9X7V206"/>
<accession>A0A9X7V206</accession>
<dbReference type="Proteomes" id="UP000596074">
    <property type="component" value="Chromosome"/>
</dbReference>
<dbReference type="KEGG" id="vcw:GJQ55_12975"/>
<organism evidence="1 2">
    <name type="scientific">Venatoribacter cucullus</name>
    <dbReference type="NCBI Taxonomy" id="2661630"/>
    <lineage>
        <taxon>Bacteria</taxon>
        <taxon>Pseudomonadati</taxon>
        <taxon>Pseudomonadota</taxon>
        <taxon>Gammaproteobacteria</taxon>
        <taxon>Oceanospirillales</taxon>
        <taxon>Oceanospirillaceae</taxon>
        <taxon>Venatoribacter</taxon>
    </lineage>
</organism>
<dbReference type="EMBL" id="CP046056">
    <property type="protein sequence ID" value="QQD25331.1"/>
    <property type="molecule type" value="Genomic_DNA"/>
</dbReference>
<reference evidence="1 2" key="1">
    <citation type="submission" date="2019-11" db="EMBL/GenBank/DDBJ databases">
        <title>Venatorbacter sp. nov. a predator of Campylobacter and other Gram-negative bacteria.</title>
        <authorList>
            <person name="Saeedi A."/>
            <person name="Cummings N.J."/>
            <person name="Connerton I.F."/>
            <person name="Connerton P.L."/>
        </authorList>
    </citation>
    <scope>NUCLEOTIDE SEQUENCE [LARGE SCALE GENOMIC DNA]</scope>
    <source>
        <strain evidence="1">XL5</strain>
    </source>
</reference>